<sequence>MVPPTKPAPIARMVRLPIPVCLADTDGSDRRALAGELAKARLTRTASSGIVVRSADGNAVAASTSRTGKGLTFAGGVLFRMQ</sequence>
<dbReference type="KEGG" id="sfh:SFHH103_06253"/>
<keyword evidence="1" id="KW-0614">Plasmid</keyword>
<dbReference type="AlphaFoldDB" id="G9AI30"/>
<evidence type="ECO:0000313" key="1">
    <source>
        <dbReference type="EMBL" id="CCF00712.1"/>
    </source>
</evidence>
<proteinExistence type="predicted"/>
<accession>G9AI30</accession>
<evidence type="ECO:0000313" key="2">
    <source>
        <dbReference type="Proteomes" id="UP000007735"/>
    </source>
</evidence>
<organism evidence="1 2">
    <name type="scientific">Sinorhizobium fredii (strain HH103)</name>
    <dbReference type="NCBI Taxonomy" id="1117943"/>
    <lineage>
        <taxon>Bacteria</taxon>
        <taxon>Pseudomonadati</taxon>
        <taxon>Pseudomonadota</taxon>
        <taxon>Alphaproteobacteria</taxon>
        <taxon>Hyphomicrobiales</taxon>
        <taxon>Rhizobiaceae</taxon>
        <taxon>Sinorhizobium/Ensifer group</taxon>
        <taxon>Sinorhizobium</taxon>
    </lineage>
</organism>
<geneLocation type="plasmid" evidence="1 2">
    <name>pSfHH103e</name>
</geneLocation>
<name>G9AI30_SINF1</name>
<dbReference type="HOGENOM" id="CLU_2555877_0_0_5"/>
<reference evidence="1 2" key="1">
    <citation type="journal article" date="2012" name="J. Bacteriol.">
        <title>Genome sequence of the soybean symbiont Sinorhizobium fredii HH103.</title>
        <authorList>
            <person name="Weidner S."/>
            <person name="Becker A."/>
            <person name="Bonilla I."/>
            <person name="Jaenicke S."/>
            <person name="Lloret J."/>
            <person name="Margaret I."/>
            <person name="Puhler A."/>
            <person name="Ruiz-Sainz J.E."/>
            <person name="Schneiker-Bekel S."/>
            <person name="Szczepanowski R."/>
            <person name="Vinardell J.M."/>
            <person name="Zehner S."/>
            <person name="Gottfert M."/>
        </authorList>
    </citation>
    <scope>NUCLEOTIDE SEQUENCE [LARGE SCALE GENOMIC DNA]</scope>
    <source>
        <strain evidence="1 2">HH103</strain>
        <plasmid evidence="2">pSfHH103e</plasmid>
    </source>
</reference>
<gene>
    <name evidence="1" type="ordered locus">SFHH103_06253</name>
</gene>
<dbReference type="PATRIC" id="fig|380.5.peg.5808"/>
<protein>
    <submittedName>
        <fullName evidence="1">Uncharacterized protein</fullName>
    </submittedName>
</protein>
<dbReference type="EMBL" id="HE616899">
    <property type="protein sequence ID" value="CCF00712.1"/>
    <property type="molecule type" value="Genomic_DNA"/>
</dbReference>
<dbReference type="Proteomes" id="UP000007735">
    <property type="component" value="Plasmid pSfHH103e"/>
</dbReference>